<dbReference type="RefSeq" id="WP_121092932.1">
    <property type="nucleotide sequence ID" value="NZ_UIHC01000002.1"/>
</dbReference>
<sequence>MPAIWTITPKASGIAPGAFAVAQSDGAEYRLDLSPHLSMGPQGFVTIIGISAGLLALPLIGVLGTPVLWGLIPFAGVALWGLWYALQRNGRERTMLHEQLRLTRDVIEITRINPRKPEQHWQANPYWVRLSLLEKGGPVENYLTLNGGGRAVELGAFLSPEERAALHDELARALRYLR</sequence>
<protein>
    <recommendedName>
        <fullName evidence="4">DUF2244 domain-containing protein</fullName>
    </recommendedName>
</protein>
<keyword evidence="3" id="KW-1185">Reference proteome</keyword>
<dbReference type="OrthoDB" id="9808190at2"/>
<name>A0A3B0M3B4_9RHOB</name>
<dbReference type="InterPro" id="IPR019253">
    <property type="entry name" value="DUF2244_TM"/>
</dbReference>
<feature type="transmembrane region" description="Helical" evidence="1">
    <location>
        <begin position="67"/>
        <end position="86"/>
    </location>
</feature>
<evidence type="ECO:0000256" key="1">
    <source>
        <dbReference type="SAM" id="Phobius"/>
    </source>
</evidence>
<proteinExistence type="predicted"/>
<evidence type="ECO:0000313" key="2">
    <source>
        <dbReference type="EMBL" id="SUZ30625.1"/>
    </source>
</evidence>
<reference evidence="3" key="1">
    <citation type="submission" date="2018-08" db="EMBL/GenBank/DDBJ databases">
        <authorList>
            <person name="Rodrigo-Torres L."/>
            <person name="Arahal R. D."/>
            <person name="Lucena T."/>
        </authorList>
    </citation>
    <scope>NUCLEOTIDE SEQUENCE [LARGE SCALE GENOMIC DNA]</scope>
    <source>
        <strain evidence="3">CECT 7235</strain>
    </source>
</reference>
<evidence type="ECO:0000313" key="3">
    <source>
        <dbReference type="Proteomes" id="UP000272908"/>
    </source>
</evidence>
<keyword evidence="1" id="KW-0472">Membrane</keyword>
<keyword evidence="1" id="KW-1133">Transmembrane helix</keyword>
<evidence type="ECO:0008006" key="4">
    <source>
        <dbReference type="Google" id="ProtNLM"/>
    </source>
</evidence>
<dbReference type="Proteomes" id="UP000272908">
    <property type="component" value="Unassembled WGS sequence"/>
</dbReference>
<accession>A0A3B0M3B4</accession>
<keyword evidence="1" id="KW-0812">Transmembrane</keyword>
<feature type="transmembrane region" description="Helical" evidence="1">
    <location>
        <begin position="43"/>
        <end position="61"/>
    </location>
</feature>
<dbReference type="Pfam" id="PF10003">
    <property type="entry name" value="DUF2244"/>
    <property type="match status" value="1"/>
</dbReference>
<dbReference type="AlphaFoldDB" id="A0A3B0M3B4"/>
<organism evidence="2 3">
    <name type="scientific">Roseinatronobacter ekhonensis</name>
    <dbReference type="NCBI Taxonomy" id="254356"/>
    <lineage>
        <taxon>Bacteria</taxon>
        <taxon>Pseudomonadati</taxon>
        <taxon>Pseudomonadota</taxon>
        <taxon>Alphaproteobacteria</taxon>
        <taxon>Rhodobacterales</taxon>
        <taxon>Paracoccaceae</taxon>
        <taxon>Roseinatronobacter</taxon>
    </lineage>
</organism>
<gene>
    <name evidence="2" type="ORF">ROE7235_00350</name>
</gene>
<dbReference type="EMBL" id="UIHC01000002">
    <property type="protein sequence ID" value="SUZ30625.1"/>
    <property type="molecule type" value="Genomic_DNA"/>
</dbReference>